<dbReference type="AlphaFoldDB" id="A0A6A6FQ23"/>
<gene>
    <name evidence="1" type="ORF">CERZMDRAFT_81723</name>
</gene>
<reference evidence="1" key="1">
    <citation type="journal article" date="2020" name="Stud. Mycol.">
        <title>101 Dothideomycetes genomes: a test case for predicting lifestyles and emergence of pathogens.</title>
        <authorList>
            <person name="Haridas S."/>
            <person name="Albert R."/>
            <person name="Binder M."/>
            <person name="Bloem J."/>
            <person name="Labutti K."/>
            <person name="Salamov A."/>
            <person name="Andreopoulos B."/>
            <person name="Baker S."/>
            <person name="Barry K."/>
            <person name="Bills G."/>
            <person name="Bluhm B."/>
            <person name="Cannon C."/>
            <person name="Castanera R."/>
            <person name="Culley D."/>
            <person name="Daum C."/>
            <person name="Ezra D."/>
            <person name="Gonzalez J."/>
            <person name="Henrissat B."/>
            <person name="Kuo A."/>
            <person name="Liang C."/>
            <person name="Lipzen A."/>
            <person name="Lutzoni F."/>
            <person name="Magnuson J."/>
            <person name="Mondo S."/>
            <person name="Nolan M."/>
            <person name="Ohm R."/>
            <person name="Pangilinan J."/>
            <person name="Park H.-J."/>
            <person name="Ramirez L."/>
            <person name="Alfaro M."/>
            <person name="Sun H."/>
            <person name="Tritt A."/>
            <person name="Yoshinaga Y."/>
            <person name="Zwiers L.-H."/>
            <person name="Turgeon B."/>
            <person name="Goodwin S."/>
            <person name="Spatafora J."/>
            <person name="Crous P."/>
            <person name="Grigoriev I."/>
        </authorList>
    </citation>
    <scope>NUCLEOTIDE SEQUENCE</scope>
    <source>
        <strain evidence="1">SCOH1-5</strain>
    </source>
</reference>
<dbReference type="EMBL" id="ML992665">
    <property type="protein sequence ID" value="KAF2215557.1"/>
    <property type="molecule type" value="Genomic_DNA"/>
</dbReference>
<protein>
    <submittedName>
        <fullName evidence="1">Uncharacterized protein</fullName>
    </submittedName>
</protein>
<dbReference type="Proteomes" id="UP000799539">
    <property type="component" value="Unassembled WGS sequence"/>
</dbReference>
<evidence type="ECO:0000313" key="2">
    <source>
        <dbReference type="Proteomes" id="UP000799539"/>
    </source>
</evidence>
<proteinExistence type="predicted"/>
<keyword evidence="2" id="KW-1185">Reference proteome</keyword>
<evidence type="ECO:0000313" key="1">
    <source>
        <dbReference type="EMBL" id="KAF2215557.1"/>
    </source>
</evidence>
<name>A0A6A6FQ23_9PEZI</name>
<organism evidence="1 2">
    <name type="scientific">Cercospora zeae-maydis SCOH1-5</name>
    <dbReference type="NCBI Taxonomy" id="717836"/>
    <lineage>
        <taxon>Eukaryota</taxon>
        <taxon>Fungi</taxon>
        <taxon>Dikarya</taxon>
        <taxon>Ascomycota</taxon>
        <taxon>Pezizomycotina</taxon>
        <taxon>Dothideomycetes</taxon>
        <taxon>Dothideomycetidae</taxon>
        <taxon>Mycosphaerellales</taxon>
        <taxon>Mycosphaerellaceae</taxon>
        <taxon>Cercospora</taxon>
    </lineage>
</organism>
<accession>A0A6A6FQ23</accession>
<sequence>MARARRSILLPFTICETACWALDARDVEGYCVSNHATHVESRRYLHVSSVPAALAKDSNRNGDCECRGFTCAMMQSVTFTRVTVGSGCVGWRELRSSPDVTSMAISTSPVEESHAPCCAQGMLGQVSPVVDNEPFIVRCVFETEEVETACRTALYGIRCLVACQTSLVLSPGTPRGLTHRVRVTAKLQYSSGASWESWLAQQIQRLSSNSMQKPRLFPQTLGNVIPLSGLAVPDWRCQASSVLNRRYLQFWESALEWPVGCCTISASDQARSTTTARSESAWANRELDAGRGLRSPERSTRRLKRAWSEPGAVSGVQLLEKLCLRPLDYHRGVRGKTESGPSARDCDAASECLRDREKERGIVVERTQDANDAAQWEVEPTIGRIEQIGPRIPLQLSCAVRTSRRLLSCHR</sequence>